<dbReference type="SUPFAM" id="SSF50249">
    <property type="entry name" value="Nucleic acid-binding proteins"/>
    <property type="match status" value="3"/>
</dbReference>
<dbReference type="PRINTS" id="PR00681">
    <property type="entry name" value="RIBOSOMALS1"/>
</dbReference>
<dbReference type="InterPro" id="IPR050437">
    <property type="entry name" value="Ribos_protein_bS1-like"/>
</dbReference>
<dbReference type="GO" id="GO:0003735">
    <property type="term" value="F:structural constituent of ribosome"/>
    <property type="evidence" value="ECO:0007669"/>
    <property type="project" value="TreeGrafter"/>
</dbReference>
<dbReference type="FunFam" id="2.40.50.140:FF:000051">
    <property type="entry name" value="RNA-binding transcriptional accessory protein"/>
    <property type="match status" value="1"/>
</dbReference>
<dbReference type="GO" id="GO:0022627">
    <property type="term" value="C:cytosolic small ribosomal subunit"/>
    <property type="evidence" value="ECO:0007669"/>
    <property type="project" value="TreeGrafter"/>
</dbReference>
<proteinExistence type="inferred from homology"/>
<evidence type="ECO:0000256" key="2">
    <source>
        <dbReference type="ARBA" id="ARBA00022980"/>
    </source>
</evidence>
<dbReference type="CDD" id="cd05688">
    <property type="entry name" value="S1_RPS1_repeat_ec3"/>
    <property type="match status" value="1"/>
</dbReference>
<sequence length="252" mass="28337">LKEGEVVKGKIVALTPKEAIIDIGYKSEGHILLSEFPDSLSLKVDDEVDVLLEAKENEEGIVVLSKWKADRKMGWERVMRDYKEGDVIEGTIRRKVKGGMMVDVGLEAFLPASLVALRGFSNLDQYIGQKLNFKIVKINKIRRNIVLSRKDVLRQEQQEVRTKLIHELKKGEIRSGLVKNITDFGAFIDLGGVDGLLHITDMSWGRVSHPGEIVAIGDKIEVMILDVDQENLKVSLGLKQKTPSPWQDVEKK</sequence>
<dbReference type="Pfam" id="PF00575">
    <property type="entry name" value="S1"/>
    <property type="match status" value="3"/>
</dbReference>
<gene>
    <name evidence="5" type="ORF">S01H1_62953</name>
</gene>
<feature type="non-terminal residue" evidence="5">
    <location>
        <position position="1"/>
    </location>
</feature>
<accession>X0X4T5</accession>
<dbReference type="Gene3D" id="2.40.50.140">
    <property type="entry name" value="Nucleic acid-binding proteins"/>
    <property type="match status" value="3"/>
</dbReference>
<comment type="caution">
    <text evidence="5">The sequence shown here is derived from an EMBL/GenBank/DDBJ whole genome shotgun (WGS) entry which is preliminary data.</text>
</comment>
<feature type="non-terminal residue" evidence="5">
    <location>
        <position position="252"/>
    </location>
</feature>
<feature type="domain" description="S1 motif" evidence="4">
    <location>
        <begin position="171"/>
        <end position="239"/>
    </location>
</feature>
<dbReference type="CDD" id="cd04465">
    <property type="entry name" value="S1_RPS1_repeat_ec2_hs2"/>
    <property type="match status" value="1"/>
</dbReference>
<dbReference type="EMBL" id="BARS01041387">
    <property type="protein sequence ID" value="GAG31668.1"/>
    <property type="molecule type" value="Genomic_DNA"/>
</dbReference>
<evidence type="ECO:0000256" key="1">
    <source>
        <dbReference type="ARBA" id="ARBA00006767"/>
    </source>
</evidence>
<evidence type="ECO:0000313" key="5">
    <source>
        <dbReference type="EMBL" id="GAG31668.1"/>
    </source>
</evidence>
<dbReference type="PANTHER" id="PTHR10724">
    <property type="entry name" value="30S RIBOSOMAL PROTEIN S1"/>
    <property type="match status" value="1"/>
</dbReference>
<dbReference type="SMART" id="SM00316">
    <property type="entry name" value="S1"/>
    <property type="match status" value="3"/>
</dbReference>
<evidence type="ECO:0000256" key="3">
    <source>
        <dbReference type="ARBA" id="ARBA00023274"/>
    </source>
</evidence>
<dbReference type="CDD" id="cd05687">
    <property type="entry name" value="S1_RPS1_repeat_ec1_hs1"/>
    <property type="match status" value="1"/>
</dbReference>
<keyword evidence="3" id="KW-0687">Ribonucleoprotein</keyword>
<dbReference type="PANTHER" id="PTHR10724:SF7">
    <property type="entry name" value="SMALL RIBOSOMAL SUBUNIT PROTEIN BS1C"/>
    <property type="match status" value="1"/>
</dbReference>
<evidence type="ECO:0000259" key="4">
    <source>
        <dbReference type="PROSITE" id="PS50126"/>
    </source>
</evidence>
<dbReference type="InterPro" id="IPR012340">
    <property type="entry name" value="NA-bd_OB-fold"/>
</dbReference>
<feature type="domain" description="S1 motif" evidence="4">
    <location>
        <begin position="4"/>
        <end position="67"/>
    </location>
</feature>
<feature type="domain" description="S1 motif" evidence="4">
    <location>
        <begin position="85"/>
        <end position="150"/>
    </location>
</feature>
<name>X0X4T5_9ZZZZ</name>
<protein>
    <recommendedName>
        <fullName evidence="4">S1 motif domain-containing protein</fullName>
    </recommendedName>
</protein>
<keyword evidence="2" id="KW-0689">Ribosomal protein</keyword>
<comment type="similarity">
    <text evidence="1">Belongs to the bacterial ribosomal protein bS1 family.</text>
</comment>
<reference evidence="5" key="1">
    <citation type="journal article" date="2014" name="Front. Microbiol.">
        <title>High frequency of phylogenetically diverse reductive dehalogenase-homologous genes in deep subseafloor sedimentary metagenomes.</title>
        <authorList>
            <person name="Kawai M."/>
            <person name="Futagami T."/>
            <person name="Toyoda A."/>
            <person name="Takaki Y."/>
            <person name="Nishi S."/>
            <person name="Hori S."/>
            <person name="Arai W."/>
            <person name="Tsubouchi T."/>
            <person name="Morono Y."/>
            <person name="Uchiyama I."/>
            <person name="Ito T."/>
            <person name="Fujiyama A."/>
            <person name="Inagaki F."/>
            <person name="Takami H."/>
        </authorList>
    </citation>
    <scope>NUCLEOTIDE SEQUENCE</scope>
    <source>
        <strain evidence="5">Expedition CK06-06</strain>
    </source>
</reference>
<dbReference type="InterPro" id="IPR035104">
    <property type="entry name" value="Ribosomal_protein_S1-like"/>
</dbReference>
<dbReference type="PROSITE" id="PS50126">
    <property type="entry name" value="S1"/>
    <property type="match status" value="3"/>
</dbReference>
<organism evidence="5">
    <name type="scientific">marine sediment metagenome</name>
    <dbReference type="NCBI Taxonomy" id="412755"/>
    <lineage>
        <taxon>unclassified sequences</taxon>
        <taxon>metagenomes</taxon>
        <taxon>ecological metagenomes</taxon>
    </lineage>
</organism>
<dbReference type="AlphaFoldDB" id="X0X4T5"/>
<dbReference type="GO" id="GO:0003729">
    <property type="term" value="F:mRNA binding"/>
    <property type="evidence" value="ECO:0007669"/>
    <property type="project" value="UniProtKB-ARBA"/>
</dbReference>
<dbReference type="GO" id="GO:0006412">
    <property type="term" value="P:translation"/>
    <property type="evidence" value="ECO:0007669"/>
    <property type="project" value="TreeGrafter"/>
</dbReference>
<dbReference type="InterPro" id="IPR003029">
    <property type="entry name" value="S1_domain"/>
</dbReference>